<dbReference type="InterPro" id="IPR017896">
    <property type="entry name" value="4Fe4S_Fe-S-bd"/>
</dbReference>
<comment type="caution">
    <text evidence="2">The sequence shown here is derived from an EMBL/GenBank/DDBJ whole genome shotgun (WGS) entry which is preliminary data.</text>
</comment>
<dbReference type="AlphaFoldDB" id="A0A5C7B9I7"/>
<dbReference type="NCBIfam" id="TIGR04519">
    <property type="entry name" value="MoCo_extend_TAT"/>
    <property type="match status" value="1"/>
</dbReference>
<dbReference type="Proteomes" id="UP000321938">
    <property type="component" value="Unassembled WGS sequence"/>
</dbReference>
<sequence length="1048" mass="114202">MSSNKKYWKSVEELKVNSPIVETLKQNEFVSDIPTSEFLGDKETLESSSTTRRDFLKYVGFSTAAASLAACEGPVIKSIPYVIQPESIIPGVANYYATTIANGFDFASVLVKTREGRPIQIKNNDLAKTHNSANARVNASVLGLYDSMRVKSAMKGGQEILWSAFDSETNQKLTELKTAGKEIVLFTQTYASPSTSRLISEFKSKYENVRHVVYDAVSESAALDAFEGSYGTRGLASYDFSKAMTIVSVGADFLGDWQGGGFDSGYAKGRVPRNGKMSRHIQFESNMSLSGANADKRVPLTPSQQKQVLSKLYSLVVGGSVSTDLPENINRAVQSAASELKRAGSNAVLVTGIQDVNAQILAFAINEKLNSKAFDTSTPILTRQGNNAAVTKLVADMKAGSVGGIIMSGVNPMYTLPNASEFAEGLAKTELSIAFSMKADETAINAQYIAATPHYLESWGDVEIKKGHFSLMQPTIRPLFDTRQFQQALLIWTGSDQTYREYIKSGWSGGSFNEALQDGVYVSGVLSSAPDGSSTITTDSISGSDSAIAGLSENVESTIGSAGSAARSLASSAKSEGMELSLYTKVGMGDGQDANNPWLQEFPDPITRTSWDNYLTISATDAKGLGLENNHVATGALDGSYADVTVNGVTVKNVPVIIQPGQAKGAIGLSLGYGRTAGLKEEMMTGVNAYPLYQNFNTSQNVTVKKAAGIHEFACVQLQNTLMGRGDIIKETTLEIFNTKDRTVWNKVPTVSLNHEEVEVTSPEVDLWDEFDRSIGHHFNLSIDLNSCTGCGACVIACHAENNVPVVGKEEIRRSRDMHWLRIDRYYSSEDTFAEDDTKKDEFSGLWGDKGSLSGFGELEDPADNPQVAFQPVMCQHCNHAPCETVCPVAASSHGRQGQNHMAYNRCVGTRYCANNCPYKVRRFNWFLYNKNDEFDYHMNDDLGRMVLNPDVTVRSRGVMEKCSMCIQMTQKTILDAKRDGRVIKDGEFQTACSSACSGGSIKFGDINDTESEVAKLMEDDRMYHLLESVGTKPNVQYHTKVRNITEA</sequence>
<dbReference type="Gene3D" id="3.40.50.740">
    <property type="match status" value="1"/>
</dbReference>
<dbReference type="RefSeq" id="WP_028871711.1">
    <property type="nucleotide sequence ID" value="NZ_VOSB01000009.1"/>
</dbReference>
<feature type="domain" description="4Fe-4S ferredoxin-type" evidence="1">
    <location>
        <begin position="779"/>
        <end position="809"/>
    </location>
</feature>
<dbReference type="PROSITE" id="PS51379">
    <property type="entry name" value="4FE4S_FER_2"/>
    <property type="match status" value="2"/>
</dbReference>
<accession>A0A5C7B9I7</accession>
<dbReference type="Gene3D" id="3.30.2070.10">
    <property type="entry name" value="Formate dehydrogenase/DMSO reductase"/>
    <property type="match status" value="1"/>
</dbReference>
<name>A0A5C7B9I7_9FLAO</name>
<evidence type="ECO:0000313" key="3">
    <source>
        <dbReference type="Proteomes" id="UP000321938"/>
    </source>
</evidence>
<evidence type="ECO:0000313" key="2">
    <source>
        <dbReference type="EMBL" id="TXE18047.1"/>
    </source>
</evidence>
<keyword evidence="3" id="KW-1185">Reference proteome</keyword>
<dbReference type="SUPFAM" id="SSF54862">
    <property type="entry name" value="4Fe-4S ferredoxins"/>
    <property type="match status" value="1"/>
</dbReference>
<dbReference type="InterPro" id="IPR030948">
    <property type="entry name" value="TAT_var_transloc_signal_dom"/>
</dbReference>
<dbReference type="Gene3D" id="3.30.70.20">
    <property type="match status" value="2"/>
</dbReference>
<evidence type="ECO:0000259" key="1">
    <source>
        <dbReference type="PROSITE" id="PS51379"/>
    </source>
</evidence>
<dbReference type="EMBL" id="VOSB01000009">
    <property type="protein sequence ID" value="TXE18047.1"/>
    <property type="molecule type" value="Genomic_DNA"/>
</dbReference>
<reference evidence="2 3" key="1">
    <citation type="submission" date="2019-08" db="EMBL/GenBank/DDBJ databases">
        <title>Genome of Psychroserpens burtonensis ACAM 167.</title>
        <authorList>
            <person name="Bowman J.P."/>
        </authorList>
    </citation>
    <scope>NUCLEOTIDE SEQUENCE [LARGE SCALE GENOMIC DNA]</scope>
    <source>
        <strain evidence="2 3">ACAM 167</strain>
    </source>
</reference>
<organism evidence="2 3">
    <name type="scientific">Psychroserpens burtonensis</name>
    <dbReference type="NCBI Taxonomy" id="49278"/>
    <lineage>
        <taxon>Bacteria</taxon>
        <taxon>Pseudomonadati</taxon>
        <taxon>Bacteroidota</taxon>
        <taxon>Flavobacteriia</taxon>
        <taxon>Flavobacteriales</taxon>
        <taxon>Flavobacteriaceae</taxon>
        <taxon>Psychroserpens</taxon>
    </lineage>
</organism>
<protein>
    <submittedName>
        <fullName evidence="2">4Fe-4S dicluster domain-containing protein</fullName>
    </submittedName>
</protein>
<dbReference type="Pfam" id="PF13247">
    <property type="entry name" value="Fer4_11"/>
    <property type="match status" value="1"/>
</dbReference>
<feature type="domain" description="4Fe-4S ferredoxin-type" evidence="1">
    <location>
        <begin position="898"/>
        <end position="927"/>
    </location>
</feature>
<proteinExistence type="predicted"/>
<dbReference type="PANTHER" id="PTHR42783:SF3">
    <property type="entry name" value="GLUTAMATE SYNTHASE [NADPH] SMALL CHAIN-RELATED"/>
    <property type="match status" value="1"/>
</dbReference>
<dbReference type="PANTHER" id="PTHR42783">
    <property type="entry name" value="GLUTAMATE SYNTHASE [NADPH] SMALL CHAIN"/>
    <property type="match status" value="1"/>
</dbReference>
<dbReference type="SUPFAM" id="SSF53706">
    <property type="entry name" value="Formate dehydrogenase/DMSO reductase, domains 1-3"/>
    <property type="match status" value="1"/>
</dbReference>
<dbReference type="CDD" id="cd10551">
    <property type="entry name" value="PsrB"/>
    <property type="match status" value="1"/>
</dbReference>
<gene>
    <name evidence="2" type="ORF">ES692_07305</name>
</gene>
<dbReference type="STRING" id="1123037.GCA_000425305_01751"/>
<dbReference type="OrthoDB" id="9779457at2"/>